<dbReference type="EMBL" id="KV906211">
    <property type="protein sequence ID" value="OON15163.1"/>
    <property type="molecule type" value="Genomic_DNA"/>
</dbReference>
<keyword evidence="6" id="KW-1185">Reference proteome</keyword>
<dbReference type="PANTHER" id="PTHR12400">
    <property type="entry name" value="INOSITOL POLYPHOSPHATE KINASE"/>
    <property type="match status" value="1"/>
</dbReference>
<protein>
    <recommendedName>
        <fullName evidence="4">Kinase</fullName>
        <ecNumber evidence="4">2.7.-.-</ecNumber>
    </recommendedName>
</protein>
<dbReference type="SUPFAM" id="SSF56104">
    <property type="entry name" value="SAICAR synthase-like"/>
    <property type="match status" value="1"/>
</dbReference>
<dbReference type="InterPro" id="IPR005522">
    <property type="entry name" value="IPK"/>
</dbReference>
<dbReference type="Gene3D" id="3.30.470.160">
    <property type="entry name" value="Inositol polyphosphate kinase"/>
    <property type="match status" value="1"/>
</dbReference>
<comment type="similarity">
    <text evidence="1 4">Belongs to the inositol phosphokinase (IPK) family.</text>
</comment>
<evidence type="ECO:0000313" key="5">
    <source>
        <dbReference type="EMBL" id="OON15163.1"/>
    </source>
</evidence>
<dbReference type="InterPro" id="IPR038286">
    <property type="entry name" value="IPK_sf"/>
</dbReference>
<proteinExistence type="inferred from homology"/>
<dbReference type="GO" id="GO:0005737">
    <property type="term" value="C:cytoplasm"/>
    <property type="evidence" value="ECO:0007669"/>
    <property type="project" value="TreeGrafter"/>
</dbReference>
<evidence type="ECO:0000256" key="2">
    <source>
        <dbReference type="ARBA" id="ARBA00022679"/>
    </source>
</evidence>
<evidence type="ECO:0000256" key="1">
    <source>
        <dbReference type="ARBA" id="ARBA00007374"/>
    </source>
</evidence>
<dbReference type="GO" id="GO:0000828">
    <property type="term" value="F:inositol hexakisphosphate kinase activity"/>
    <property type="evidence" value="ECO:0007669"/>
    <property type="project" value="TreeGrafter"/>
</dbReference>
<dbReference type="EC" id="2.7.-.-" evidence="4"/>
<dbReference type="Pfam" id="PF03770">
    <property type="entry name" value="IPK"/>
    <property type="match status" value="1"/>
</dbReference>
<gene>
    <name evidence="5" type="ORF">X801_09038</name>
</gene>
<dbReference type="GO" id="GO:0005634">
    <property type="term" value="C:nucleus"/>
    <property type="evidence" value="ECO:0007669"/>
    <property type="project" value="TreeGrafter"/>
</dbReference>
<evidence type="ECO:0000313" key="6">
    <source>
        <dbReference type="Proteomes" id="UP000243686"/>
    </source>
</evidence>
<sequence length="477" mass="53834">MESTLLDSQGPKLDLCTCRVLKNLATFGTLEVTKLSVCPTTQPLASPLRKITSSIVSIPHFGNSVPMTTPNDSAESTDTEEADMPLACVNELSKNLHWLLNLFRASPSRDPDTTSHGLASLTRWKKSQEFGSENSHRVQVNGEVLMKSLIPFFPGKWRFEYADPSLSLDQAVQCKPAQWVQLAGHEGSLLPTGTGSLLKEYNKCEALCLKRLQFDALRPHVPKYEGEKLLGSTRILSVEIFLAAMMVHIGFPEPAICIDSIGYVQMQDLLFGVQSPCIMDCKMGTRTFLEDEVNDAVTKRDCLRPDMYKKMIDIDPDAPTLDEHRQAAVTKLRYMQWREALSSTASLGFRIEAVKKSEFPTQRDFKLTQSREQVKNILRDFVQSDQHICELYHRRLTLLKSSLEASRFFAEHELIGTSLLFAHRGRDWANVWMIDFAKTVHHPGLVLNHGTQWLMGNHEDGYLLGLNNLIDLFHTLS</sequence>
<dbReference type="AlphaFoldDB" id="A0A1S8WLE0"/>
<dbReference type="PANTHER" id="PTHR12400:SF26">
    <property type="entry name" value="KINASE"/>
    <property type="match status" value="1"/>
</dbReference>
<organism evidence="5 6">
    <name type="scientific">Opisthorchis viverrini</name>
    <name type="common">Southeast Asian liver fluke</name>
    <dbReference type="NCBI Taxonomy" id="6198"/>
    <lineage>
        <taxon>Eukaryota</taxon>
        <taxon>Metazoa</taxon>
        <taxon>Spiralia</taxon>
        <taxon>Lophotrochozoa</taxon>
        <taxon>Platyhelminthes</taxon>
        <taxon>Trematoda</taxon>
        <taxon>Digenea</taxon>
        <taxon>Opisthorchiida</taxon>
        <taxon>Opisthorchiata</taxon>
        <taxon>Opisthorchiidae</taxon>
        <taxon>Opisthorchis</taxon>
    </lineage>
</organism>
<accession>A0A1S8WLE0</accession>
<evidence type="ECO:0000256" key="3">
    <source>
        <dbReference type="ARBA" id="ARBA00022777"/>
    </source>
</evidence>
<name>A0A1S8WLE0_OPIVI</name>
<keyword evidence="3 4" id="KW-0418">Kinase</keyword>
<dbReference type="Proteomes" id="UP000243686">
    <property type="component" value="Unassembled WGS sequence"/>
</dbReference>
<reference evidence="5 6" key="1">
    <citation type="submission" date="2015-03" db="EMBL/GenBank/DDBJ databases">
        <title>Draft genome of the nematode, Opisthorchis viverrini.</title>
        <authorList>
            <person name="Mitreva M."/>
        </authorList>
    </citation>
    <scope>NUCLEOTIDE SEQUENCE [LARGE SCALE GENOMIC DNA]</scope>
    <source>
        <strain evidence="5">Khon Kaen</strain>
    </source>
</reference>
<evidence type="ECO:0000256" key="4">
    <source>
        <dbReference type="RuleBase" id="RU363090"/>
    </source>
</evidence>
<dbReference type="GO" id="GO:0046854">
    <property type="term" value="P:phosphatidylinositol phosphate biosynthetic process"/>
    <property type="evidence" value="ECO:0007669"/>
    <property type="project" value="TreeGrafter"/>
</dbReference>
<feature type="non-terminal residue" evidence="5">
    <location>
        <position position="477"/>
    </location>
</feature>
<keyword evidence="2 4" id="KW-0808">Transferase</keyword>
<dbReference type="GO" id="GO:0032958">
    <property type="term" value="P:inositol phosphate biosynthetic process"/>
    <property type="evidence" value="ECO:0007669"/>
    <property type="project" value="InterPro"/>
</dbReference>